<sequence length="76" mass="8174">MGSSDAGTGMRWAKRAMTFRAGSLSLLGPLELRQTLRLSYPLGGLGQFTENETQADPARKPGAVEFGDERFLGGWG</sequence>
<keyword evidence="2" id="KW-1185">Reference proteome</keyword>
<dbReference type="Proteomes" id="UP000198356">
    <property type="component" value="Unassembled WGS sequence"/>
</dbReference>
<gene>
    <name evidence="1" type="ORF">SAMN05421770_103466</name>
</gene>
<dbReference type="EMBL" id="FZOU01000003">
    <property type="protein sequence ID" value="SNT01530.1"/>
    <property type="molecule type" value="Genomic_DNA"/>
</dbReference>
<reference evidence="1 2" key="1">
    <citation type="submission" date="2017-06" db="EMBL/GenBank/DDBJ databases">
        <authorList>
            <person name="Kim H.J."/>
            <person name="Triplett B.A."/>
        </authorList>
    </citation>
    <scope>NUCLEOTIDE SEQUENCE [LARGE SCALE GENOMIC DNA]</scope>
    <source>
        <strain evidence="1 2">DSM 18704</strain>
    </source>
</reference>
<name>A0A239J6S7_9BACT</name>
<evidence type="ECO:0000313" key="1">
    <source>
        <dbReference type="EMBL" id="SNT01530.1"/>
    </source>
</evidence>
<dbReference type="AlphaFoldDB" id="A0A239J6S7"/>
<proteinExistence type="predicted"/>
<accession>A0A239J6S7</accession>
<protein>
    <submittedName>
        <fullName evidence="1">Uncharacterized protein</fullName>
    </submittedName>
</protein>
<evidence type="ECO:0000313" key="2">
    <source>
        <dbReference type="Proteomes" id="UP000198356"/>
    </source>
</evidence>
<organism evidence="1 2">
    <name type="scientific">Granulicella rosea</name>
    <dbReference type="NCBI Taxonomy" id="474952"/>
    <lineage>
        <taxon>Bacteria</taxon>
        <taxon>Pseudomonadati</taxon>
        <taxon>Acidobacteriota</taxon>
        <taxon>Terriglobia</taxon>
        <taxon>Terriglobales</taxon>
        <taxon>Acidobacteriaceae</taxon>
        <taxon>Granulicella</taxon>
    </lineage>
</organism>